<dbReference type="Pfam" id="PF18588">
    <property type="entry name" value="WcbI"/>
    <property type="match status" value="1"/>
</dbReference>
<protein>
    <recommendedName>
        <fullName evidence="1">Polysaccharide biosynthesis enzyme WcbI domain-containing protein</fullName>
    </recommendedName>
</protein>
<accession>A0A839Q717</accession>
<evidence type="ECO:0000313" key="2">
    <source>
        <dbReference type="EMBL" id="MBB2991759.1"/>
    </source>
</evidence>
<dbReference type="AlphaFoldDB" id="A0A839Q717"/>
<feature type="domain" description="Polysaccharide biosynthesis enzyme WcbI" evidence="1">
    <location>
        <begin position="28"/>
        <end position="232"/>
    </location>
</feature>
<dbReference type="Gene3D" id="3.40.50.12080">
    <property type="match status" value="2"/>
</dbReference>
<reference evidence="2 3" key="1">
    <citation type="submission" date="2020-08" db="EMBL/GenBank/DDBJ databases">
        <title>The Agave Microbiome: Exploring the role of microbial communities in plant adaptations to desert environments.</title>
        <authorList>
            <person name="Partida-Martinez L.P."/>
        </authorList>
    </citation>
    <scope>NUCLEOTIDE SEQUENCE [LARGE SCALE GENOMIC DNA]</scope>
    <source>
        <strain evidence="2 3">AT2.18</strain>
    </source>
</reference>
<proteinExistence type="predicted"/>
<comment type="caution">
    <text evidence="2">The sequence shown here is derived from an EMBL/GenBank/DDBJ whole genome shotgun (WGS) entry which is preliminary data.</text>
</comment>
<dbReference type="Proteomes" id="UP000550501">
    <property type="component" value="Unassembled WGS sequence"/>
</dbReference>
<dbReference type="EMBL" id="JACHVU010000007">
    <property type="protein sequence ID" value="MBB2991759.1"/>
    <property type="molecule type" value="Genomic_DNA"/>
</dbReference>
<evidence type="ECO:0000313" key="3">
    <source>
        <dbReference type="Proteomes" id="UP000550501"/>
    </source>
</evidence>
<organism evidence="2 3">
    <name type="scientific">Mycolicibacterium iranicum</name>
    <name type="common">Mycobacterium iranicum</name>
    <dbReference type="NCBI Taxonomy" id="912594"/>
    <lineage>
        <taxon>Bacteria</taxon>
        <taxon>Bacillati</taxon>
        <taxon>Actinomycetota</taxon>
        <taxon>Actinomycetes</taxon>
        <taxon>Mycobacteriales</taxon>
        <taxon>Mycobacteriaceae</taxon>
        <taxon>Mycolicibacterium</taxon>
    </lineage>
</organism>
<sequence length="317" mass="34763">MGDDIGRRRHYAGFYGMPEATSGDDRPLWIVVGNCQAEALRLVLDAASDRPYRTVRIPPVHELQRSDLPHLDALLSQAAILLSQPVRADYRDLPIGTSQLAERLSPSGRCIRWPVIRYAGLYPFQAIVRHPADRSVVPPVVPYHDLRTVAAARAGRHPGEPWDVEVTADQIRAVADFSRDQLAMRERRDCDVAVSDVLAGAGAEAAHTINHPGNPVLEALGRRILDHAGVPPNALTIARTLLGSVYAPLETRVLSAHGIDAAPRTHWVQHGETIAADHVHDTQLSWYQLNPDYLDLAVDRHGAVMDILGLLTSRATA</sequence>
<dbReference type="RefSeq" id="WP_311736164.1">
    <property type="nucleotide sequence ID" value="NZ_JACHVU010000007.1"/>
</dbReference>
<dbReference type="InterPro" id="IPR041307">
    <property type="entry name" value="WcbI"/>
</dbReference>
<evidence type="ECO:0000259" key="1">
    <source>
        <dbReference type="Pfam" id="PF18588"/>
    </source>
</evidence>
<gene>
    <name evidence="2" type="ORF">FHR72_003249</name>
</gene>
<keyword evidence="3" id="KW-1185">Reference proteome</keyword>
<name>A0A839Q717_MYCIR</name>